<dbReference type="RefSeq" id="WP_239181499.1">
    <property type="nucleotide sequence ID" value="NZ_CP116394.1"/>
</dbReference>
<evidence type="ECO:0000313" key="2">
    <source>
        <dbReference type="EMBL" id="WCE46547.1"/>
    </source>
</evidence>
<keyword evidence="1" id="KW-0472">Membrane</keyword>
<keyword evidence="1" id="KW-1133">Transmembrane helix</keyword>
<dbReference type="EMBL" id="CP116394">
    <property type="protein sequence ID" value="WCE46547.1"/>
    <property type="molecule type" value="Genomic_DNA"/>
</dbReference>
<sequence length="105" mass="11403">MRHAARSRVRTDPTPLEPAHRTSSFVILGLVIAAIIAVVAMALLGHVLLAVRILAGVCAIGAFYRGIFPGRSRWFAAKRAWVDVVVLTVFAVGLWLLAPYVELVI</sequence>
<keyword evidence="1" id="KW-0812">Transmembrane</keyword>
<feature type="transmembrane region" description="Helical" evidence="1">
    <location>
        <begin position="25"/>
        <end position="43"/>
    </location>
</feature>
<evidence type="ECO:0008006" key="4">
    <source>
        <dbReference type="Google" id="ProtNLM"/>
    </source>
</evidence>
<feature type="transmembrane region" description="Helical" evidence="1">
    <location>
        <begin position="49"/>
        <end position="68"/>
    </location>
</feature>
<gene>
    <name evidence="2" type="ORF">PIG85_02575</name>
</gene>
<evidence type="ECO:0000256" key="1">
    <source>
        <dbReference type="SAM" id="Phobius"/>
    </source>
</evidence>
<dbReference type="AlphaFoldDB" id="A0AB38XQC0"/>
<protein>
    <recommendedName>
        <fullName evidence="4">DUF3017 domain-containing protein</fullName>
    </recommendedName>
</protein>
<reference evidence="2" key="1">
    <citation type="submission" date="2023-01" db="EMBL/GenBank/DDBJ databases">
        <title>Comparative Genomic Analysis of the Clinically-Derived Winkia Strain NY0527 Provides Evidence into the Taxonomic Reassignment of Winkia neuii and Characterizes Their Virulence Traits.</title>
        <authorList>
            <person name="Cai X."/>
            <person name="Peng Y."/>
            <person name="Li M."/>
            <person name="Qiu Y."/>
            <person name="Wang Y."/>
            <person name="Xu L."/>
            <person name="Hou Q."/>
        </authorList>
    </citation>
    <scope>NUCLEOTIDE SEQUENCE</scope>
    <source>
        <strain evidence="2">NY0527</strain>
    </source>
</reference>
<organism evidence="2 3">
    <name type="scientific">Winkia neuii subsp. anitrata</name>
    <dbReference type="NCBI Taxonomy" id="29318"/>
    <lineage>
        <taxon>Bacteria</taxon>
        <taxon>Bacillati</taxon>
        <taxon>Actinomycetota</taxon>
        <taxon>Actinomycetes</taxon>
        <taxon>Actinomycetales</taxon>
        <taxon>Actinomycetaceae</taxon>
        <taxon>Winkia</taxon>
    </lineage>
</organism>
<dbReference type="Proteomes" id="UP001211044">
    <property type="component" value="Chromosome"/>
</dbReference>
<dbReference type="KEGG" id="wne:PIG85_02575"/>
<evidence type="ECO:0000313" key="3">
    <source>
        <dbReference type="Proteomes" id="UP001211044"/>
    </source>
</evidence>
<accession>A0AB38XQC0</accession>
<feature type="transmembrane region" description="Helical" evidence="1">
    <location>
        <begin position="80"/>
        <end position="101"/>
    </location>
</feature>
<proteinExistence type="predicted"/>
<name>A0AB38XQC0_9ACTO</name>